<organism evidence="2 3">
    <name type="scientific">Exophiala viscosa</name>
    <dbReference type="NCBI Taxonomy" id="2486360"/>
    <lineage>
        <taxon>Eukaryota</taxon>
        <taxon>Fungi</taxon>
        <taxon>Dikarya</taxon>
        <taxon>Ascomycota</taxon>
        <taxon>Pezizomycotina</taxon>
        <taxon>Eurotiomycetes</taxon>
        <taxon>Chaetothyriomycetidae</taxon>
        <taxon>Chaetothyriales</taxon>
        <taxon>Herpotrichiellaceae</taxon>
        <taxon>Exophiala</taxon>
    </lineage>
</organism>
<dbReference type="PANTHER" id="PTHR48079">
    <property type="entry name" value="PROTEIN YEEZ"/>
    <property type="match status" value="1"/>
</dbReference>
<feature type="domain" description="NmrA-like" evidence="1">
    <location>
        <begin position="5"/>
        <end position="80"/>
    </location>
</feature>
<dbReference type="EMBL" id="MU404350">
    <property type="protein sequence ID" value="KAI1618833.1"/>
    <property type="molecule type" value="Genomic_DNA"/>
</dbReference>
<dbReference type="Proteomes" id="UP001203852">
    <property type="component" value="Unassembled WGS sequence"/>
</dbReference>
<sequence>MSSPSILLTGASGYIGGAVLAQLLSSGYDASKISALVRSREHAQIIQKLGVNTVLFEGLHDIEVIKKAASNNDIAISCASAMDLPSCIALVEGLGDRKAKSNKNAYYIHTSGTSNFGDHPYTGTPNLEVRSDKDDIFSWEKEHAETWIIRKVDVAITEAGVRLGVKTAIVNPPLIYGTGAGPINQRSLQVPTLIKMSLGFEQPIVLGEGSGIWTVVHIADVARMYNLLARRIADGQSVDFGQQGYHFLEAGEVAWLDISKAIARSGHAQGLFQTAEVKKVSPDEFASALSIPFLNAHMVEVIWGSNSRIKGVKSREIGWQPDITAAGFLASVEDEVRIIYQEQAGQIESSTERLFRGASSQ</sequence>
<dbReference type="PANTHER" id="PTHR48079:SF6">
    <property type="entry name" value="NAD(P)-BINDING DOMAIN-CONTAINING PROTEIN-RELATED"/>
    <property type="match status" value="1"/>
</dbReference>
<dbReference type="InterPro" id="IPR036291">
    <property type="entry name" value="NAD(P)-bd_dom_sf"/>
</dbReference>
<gene>
    <name evidence="2" type="ORF">EDD36DRAFT_492214</name>
</gene>
<accession>A0AAN6IIL1</accession>
<dbReference type="Pfam" id="PF05368">
    <property type="entry name" value="NmrA"/>
    <property type="match status" value="1"/>
</dbReference>
<comment type="caution">
    <text evidence="2">The sequence shown here is derived from an EMBL/GenBank/DDBJ whole genome shotgun (WGS) entry which is preliminary data.</text>
</comment>
<name>A0AAN6IIL1_9EURO</name>
<protein>
    <recommendedName>
        <fullName evidence="1">NmrA-like domain-containing protein</fullName>
    </recommendedName>
</protein>
<keyword evidence="3" id="KW-1185">Reference proteome</keyword>
<dbReference type="GO" id="GO:0004029">
    <property type="term" value="F:aldehyde dehydrogenase (NAD+) activity"/>
    <property type="evidence" value="ECO:0007669"/>
    <property type="project" value="TreeGrafter"/>
</dbReference>
<dbReference type="Gene3D" id="3.40.50.720">
    <property type="entry name" value="NAD(P)-binding Rossmann-like Domain"/>
    <property type="match status" value="1"/>
</dbReference>
<dbReference type="InterPro" id="IPR051783">
    <property type="entry name" value="NAD(P)-dependent_oxidoreduct"/>
</dbReference>
<reference evidence="2" key="1">
    <citation type="journal article" date="2022" name="bioRxiv">
        <title>Deciphering the potential niche of two novel black yeast fungi from a biological soil crust based on their genomes, phenotypes, and melanin regulation.</title>
        <authorList>
            <consortium name="DOE Joint Genome Institute"/>
            <person name="Carr E.C."/>
            <person name="Barton Q."/>
            <person name="Grambo S."/>
            <person name="Sullivan M."/>
            <person name="Renfro C.M."/>
            <person name="Kuo A."/>
            <person name="Pangilinan J."/>
            <person name="Lipzen A."/>
            <person name="Keymanesh K."/>
            <person name="Savage E."/>
            <person name="Barry K."/>
            <person name="Grigoriev I.V."/>
            <person name="Riekhof W.R."/>
            <person name="Harris S.S."/>
        </authorList>
    </citation>
    <scope>NUCLEOTIDE SEQUENCE</scope>
    <source>
        <strain evidence="2">JF 03-4F</strain>
    </source>
</reference>
<proteinExistence type="predicted"/>
<dbReference type="InterPro" id="IPR008030">
    <property type="entry name" value="NmrA-like"/>
</dbReference>
<dbReference type="AlphaFoldDB" id="A0AAN6IIL1"/>
<dbReference type="GO" id="GO:0005737">
    <property type="term" value="C:cytoplasm"/>
    <property type="evidence" value="ECO:0007669"/>
    <property type="project" value="TreeGrafter"/>
</dbReference>
<evidence type="ECO:0000313" key="3">
    <source>
        <dbReference type="Proteomes" id="UP001203852"/>
    </source>
</evidence>
<evidence type="ECO:0000259" key="1">
    <source>
        <dbReference type="Pfam" id="PF05368"/>
    </source>
</evidence>
<dbReference type="SUPFAM" id="SSF51735">
    <property type="entry name" value="NAD(P)-binding Rossmann-fold domains"/>
    <property type="match status" value="1"/>
</dbReference>
<evidence type="ECO:0000313" key="2">
    <source>
        <dbReference type="EMBL" id="KAI1618833.1"/>
    </source>
</evidence>